<evidence type="ECO:0000313" key="6">
    <source>
        <dbReference type="EMBL" id="GFH62988.1"/>
    </source>
</evidence>
<comment type="similarity">
    <text evidence="5">Belongs to the QueA family.</text>
</comment>
<keyword evidence="2 5" id="KW-0808">Transferase</keyword>
<comment type="catalytic activity">
    <reaction evidence="5">
        <text>7-aminomethyl-7-carbaguanosine(34) in tRNA + S-adenosyl-L-methionine = epoxyqueuosine(34) in tRNA + adenine + L-methionine + 2 H(+)</text>
        <dbReference type="Rhea" id="RHEA:32155"/>
        <dbReference type="Rhea" id="RHEA-COMP:10342"/>
        <dbReference type="Rhea" id="RHEA-COMP:18582"/>
        <dbReference type="ChEBI" id="CHEBI:15378"/>
        <dbReference type="ChEBI" id="CHEBI:16708"/>
        <dbReference type="ChEBI" id="CHEBI:57844"/>
        <dbReference type="ChEBI" id="CHEBI:59789"/>
        <dbReference type="ChEBI" id="CHEBI:82833"/>
        <dbReference type="ChEBI" id="CHEBI:194443"/>
        <dbReference type="EC" id="2.4.99.17"/>
    </reaction>
</comment>
<dbReference type="NCBIfam" id="NF001140">
    <property type="entry name" value="PRK00147.1"/>
    <property type="match status" value="1"/>
</dbReference>
<evidence type="ECO:0000256" key="2">
    <source>
        <dbReference type="ARBA" id="ARBA00022679"/>
    </source>
</evidence>
<gene>
    <name evidence="5 6" type="primary">queA</name>
    <name evidence="6" type="ORF">ZNDK_0759</name>
</gene>
<comment type="function">
    <text evidence="5">Transfers and isomerizes the ribose moiety from AdoMet to the 7-aminomethyl group of 7-deazaguanine (preQ1-tRNA) to give epoxyqueuosine (oQ-tRNA).</text>
</comment>
<dbReference type="HAMAP" id="MF_00113">
    <property type="entry name" value="QueA"/>
    <property type="match status" value="1"/>
</dbReference>
<comment type="caution">
    <text evidence="6">The sequence shown here is derived from an EMBL/GenBank/DDBJ whole genome shotgun (WGS) entry which is preliminary data.</text>
</comment>
<keyword evidence="3 5" id="KW-0949">S-adenosyl-L-methionine</keyword>
<dbReference type="GO" id="GO:0005737">
    <property type="term" value="C:cytoplasm"/>
    <property type="evidence" value="ECO:0007669"/>
    <property type="project" value="UniProtKB-SubCell"/>
</dbReference>
<dbReference type="GO" id="GO:0008616">
    <property type="term" value="P:tRNA queuosine(34) biosynthetic process"/>
    <property type="evidence" value="ECO:0007669"/>
    <property type="project" value="UniProtKB-UniRule"/>
</dbReference>
<name>A0A6L2R5Z4_9BACT</name>
<dbReference type="EMBL" id="BLLL01000007">
    <property type="protein sequence ID" value="GFH62988.1"/>
    <property type="molecule type" value="Genomic_DNA"/>
</dbReference>
<dbReference type="PANTHER" id="PTHR30307:SF0">
    <property type="entry name" value="S-ADENOSYLMETHIONINE:TRNA RIBOSYLTRANSFERASE-ISOMERASE"/>
    <property type="match status" value="1"/>
</dbReference>
<dbReference type="InterPro" id="IPR042119">
    <property type="entry name" value="QueA_dom2"/>
</dbReference>
<accession>A0A6L2R5Z4</accession>
<evidence type="ECO:0000256" key="4">
    <source>
        <dbReference type="ARBA" id="ARBA00022785"/>
    </source>
</evidence>
<dbReference type="Gene3D" id="2.40.10.240">
    <property type="entry name" value="QueA-like"/>
    <property type="match status" value="1"/>
</dbReference>
<keyword evidence="1 5" id="KW-0963">Cytoplasm</keyword>
<reference evidence="6 7" key="1">
    <citation type="journal article" date="2020" name="ISME J.">
        <title>Parallel Reductive Genome Evolution in Desulfovibrio Ectosymbionts Independently Acquired by Trichonympha Protists in the Termite Gut.</title>
        <authorList>
            <person name="Takeuchi M."/>
            <person name="Kuwahara H."/>
            <person name="Murakami T."/>
            <person name="Takahashi K."/>
            <person name="Kajitani R."/>
            <person name="Toyoda A."/>
            <person name="Itoh T."/>
            <person name="Ohkuma M."/>
            <person name="Hongoh Y."/>
        </authorList>
    </citation>
    <scope>NUCLEOTIDE SEQUENCE [LARGE SCALE GENOMIC DNA]</scope>
    <source>
        <strain evidence="6">ZnDsv-02</strain>
    </source>
</reference>
<dbReference type="NCBIfam" id="TIGR00113">
    <property type="entry name" value="queA"/>
    <property type="match status" value="1"/>
</dbReference>
<evidence type="ECO:0000256" key="5">
    <source>
        <dbReference type="HAMAP-Rule" id="MF_00113"/>
    </source>
</evidence>
<comment type="subcellular location">
    <subcellularLocation>
        <location evidence="5">Cytoplasm</location>
    </subcellularLocation>
</comment>
<dbReference type="InterPro" id="IPR036100">
    <property type="entry name" value="QueA_sf"/>
</dbReference>
<dbReference type="InterPro" id="IPR042118">
    <property type="entry name" value="QueA_dom1"/>
</dbReference>
<organism evidence="6 7">
    <name type="scientific">Candidatus Desulfovibrio kirbyi</name>
    <dbReference type="NCBI Taxonomy" id="2696086"/>
    <lineage>
        <taxon>Bacteria</taxon>
        <taxon>Pseudomonadati</taxon>
        <taxon>Thermodesulfobacteriota</taxon>
        <taxon>Desulfovibrionia</taxon>
        <taxon>Desulfovibrionales</taxon>
        <taxon>Desulfovibrionaceae</taxon>
        <taxon>Desulfovibrio</taxon>
    </lineage>
</organism>
<keyword evidence="4 5" id="KW-0671">Queuosine biosynthesis</keyword>
<evidence type="ECO:0000256" key="1">
    <source>
        <dbReference type="ARBA" id="ARBA00022490"/>
    </source>
</evidence>
<dbReference type="UniPathway" id="UPA00392"/>
<dbReference type="Pfam" id="PF02547">
    <property type="entry name" value="Queuosine_synth"/>
    <property type="match status" value="1"/>
</dbReference>
<dbReference type="EC" id="2.4.99.17" evidence="5"/>
<dbReference type="Gene3D" id="3.40.1780.10">
    <property type="entry name" value="QueA-like"/>
    <property type="match status" value="1"/>
</dbReference>
<dbReference type="InterPro" id="IPR003699">
    <property type="entry name" value="QueA"/>
</dbReference>
<evidence type="ECO:0000313" key="7">
    <source>
        <dbReference type="Proteomes" id="UP000505077"/>
    </source>
</evidence>
<keyword evidence="6" id="KW-0413">Isomerase</keyword>
<dbReference type="SUPFAM" id="SSF111337">
    <property type="entry name" value="QueA-like"/>
    <property type="match status" value="1"/>
</dbReference>
<dbReference type="GO" id="GO:0051075">
    <property type="term" value="F:S-adenosylmethionine:tRNA ribosyltransferase-isomerase activity"/>
    <property type="evidence" value="ECO:0007669"/>
    <property type="project" value="UniProtKB-EC"/>
</dbReference>
<proteinExistence type="inferred from homology"/>
<dbReference type="AlphaFoldDB" id="A0A6L2R5Z4"/>
<dbReference type="Proteomes" id="UP000505077">
    <property type="component" value="Unassembled WGS sequence"/>
</dbReference>
<comment type="subunit">
    <text evidence="5">Monomer.</text>
</comment>
<protein>
    <recommendedName>
        <fullName evidence="5">S-adenosylmethionine:tRNA ribosyltransferase-isomerase</fullName>
        <ecNumber evidence="5">2.4.99.17</ecNumber>
    </recommendedName>
    <alternativeName>
        <fullName evidence="5">Queuosine biosynthesis protein QueA</fullName>
    </alternativeName>
</protein>
<comment type="pathway">
    <text evidence="5">tRNA modification; tRNA-queuosine biosynthesis.</text>
</comment>
<evidence type="ECO:0000256" key="3">
    <source>
        <dbReference type="ARBA" id="ARBA00022691"/>
    </source>
</evidence>
<dbReference type="PANTHER" id="PTHR30307">
    <property type="entry name" value="S-ADENOSYLMETHIONINE:TRNA RIBOSYLTRANSFERASE-ISOMERASE"/>
    <property type="match status" value="1"/>
</dbReference>
<sequence>MKADTFDETDFLLGGYRYELPPERIAQFPPEQRGDSRLLVMPRAGDLALAHRRFEDLPDCLPKNALLVANNVRVLPARLIGSRTTGGKVEFLLLTPLPLLTRQAKSARRAGDDVFTAEAHGLLRVGGAVNDGEQIVFGAGINLTVLEKTGSFGERRVRLTWQGDLARAFAATGHIPLPPYIKRSDDEEDAARYQTVYANDGKIGAAAAPTAGLHFTRAMRENLVRQGFEWVEITLYVGYGTFSPVRHDDIRHHRMHKEYIEISEAAAGAVNRAKAGRRPVLAIGTTSARALEGVDELCGRVLPYSGWIDIFLYSGRKFRVTDALLTNFHLPESSLLMLVAAFAGRERVLRAYAEAVRNGYRFFSYGDAMLIA</sequence>